<keyword evidence="7" id="KW-0418">Kinase</keyword>
<dbReference type="Proteomes" id="UP000260721">
    <property type="component" value="Unassembled WGS sequence"/>
</dbReference>
<dbReference type="InterPro" id="IPR004720">
    <property type="entry name" value="PTS_IIB_sorbose-sp"/>
</dbReference>
<evidence type="ECO:0000313" key="10">
    <source>
        <dbReference type="Proteomes" id="UP000260721"/>
    </source>
</evidence>
<dbReference type="Pfam" id="PF03830">
    <property type="entry name" value="PTSIIB_sorb"/>
    <property type="match status" value="1"/>
</dbReference>
<sequence length="163" mass="17670">MAGIKLARVDFRLMHGQVVTTWIQQVSANAILIIDDKLASDKFLAQVFLMAAPPGIKIAIKSIKKAVAGVEKGAYNNLDLLVLFKSVENAKKAIDAGFPVESLQIGGLGSGTDKVMISNEISLSQKEADMLEELNNRGIKVTLQVTPKDPLITLEEALKEVRK</sequence>
<reference evidence="9 10" key="1">
    <citation type="submission" date="2018-08" db="EMBL/GenBank/DDBJ databases">
        <title>A genome reference for cultivated species of the human gut microbiota.</title>
        <authorList>
            <person name="Zou Y."/>
            <person name="Xue W."/>
            <person name="Luo G."/>
        </authorList>
    </citation>
    <scope>NUCLEOTIDE SEQUENCE [LARGE SCALE GENOMIC DNA]</scope>
    <source>
        <strain evidence="9 10">TF08-11</strain>
    </source>
</reference>
<evidence type="ECO:0000256" key="2">
    <source>
        <dbReference type="ARBA" id="ARBA00022448"/>
    </source>
</evidence>
<dbReference type="PROSITE" id="PS51101">
    <property type="entry name" value="PTS_EIIB_TYPE_4"/>
    <property type="match status" value="1"/>
</dbReference>
<evidence type="ECO:0000256" key="7">
    <source>
        <dbReference type="ARBA" id="ARBA00022777"/>
    </source>
</evidence>
<keyword evidence="3" id="KW-0963">Cytoplasm</keyword>
<evidence type="ECO:0000313" key="9">
    <source>
        <dbReference type="EMBL" id="RGD76994.1"/>
    </source>
</evidence>
<evidence type="ECO:0000259" key="8">
    <source>
        <dbReference type="PROSITE" id="PS51101"/>
    </source>
</evidence>
<evidence type="ECO:0000256" key="6">
    <source>
        <dbReference type="ARBA" id="ARBA00022683"/>
    </source>
</evidence>
<organism evidence="9 10">
    <name type="scientific">Faecalicoccus pleomorphus</name>
    <dbReference type="NCBI Taxonomy" id="1323"/>
    <lineage>
        <taxon>Bacteria</taxon>
        <taxon>Bacillati</taxon>
        <taxon>Bacillota</taxon>
        <taxon>Erysipelotrichia</taxon>
        <taxon>Erysipelotrichales</taxon>
        <taxon>Erysipelotrichaceae</taxon>
        <taxon>Faecalicoccus</taxon>
    </lineage>
</organism>
<dbReference type="SUPFAM" id="SSF52728">
    <property type="entry name" value="PTS IIb component"/>
    <property type="match status" value="1"/>
</dbReference>
<dbReference type="GO" id="GO:0005737">
    <property type="term" value="C:cytoplasm"/>
    <property type="evidence" value="ECO:0007669"/>
    <property type="project" value="UniProtKB-SubCell"/>
</dbReference>
<name>A0A3E3E5V1_9FIRM</name>
<feature type="domain" description="PTS EIIB type-4" evidence="8">
    <location>
        <begin position="1"/>
        <end position="163"/>
    </location>
</feature>
<evidence type="ECO:0000256" key="1">
    <source>
        <dbReference type="ARBA" id="ARBA00004496"/>
    </source>
</evidence>
<keyword evidence="6" id="KW-0598">Phosphotransferase system</keyword>
<dbReference type="GO" id="GO:0016301">
    <property type="term" value="F:kinase activity"/>
    <property type="evidence" value="ECO:0007669"/>
    <property type="project" value="UniProtKB-KW"/>
</dbReference>
<keyword evidence="5" id="KW-0808">Transferase</keyword>
<dbReference type="RefSeq" id="WP_117445963.1">
    <property type="nucleotide sequence ID" value="NZ_CALCIP010000027.1"/>
</dbReference>
<dbReference type="GO" id="GO:0008982">
    <property type="term" value="F:protein-N(PI)-phosphohistidine-sugar phosphotransferase activity"/>
    <property type="evidence" value="ECO:0007669"/>
    <property type="project" value="InterPro"/>
</dbReference>
<dbReference type="InterPro" id="IPR036667">
    <property type="entry name" value="PTS_IIB_sorbose-sp_sf"/>
</dbReference>
<evidence type="ECO:0000256" key="5">
    <source>
        <dbReference type="ARBA" id="ARBA00022679"/>
    </source>
</evidence>
<protein>
    <submittedName>
        <fullName evidence="9">PTS mannose/fructose/sorbose transporter subunit IIB</fullName>
    </submittedName>
</protein>
<comment type="caution">
    <text evidence="9">The sequence shown here is derived from an EMBL/GenBank/DDBJ whole genome shotgun (WGS) entry which is preliminary data.</text>
</comment>
<keyword evidence="4" id="KW-0762">Sugar transport</keyword>
<dbReference type="GO" id="GO:0009401">
    <property type="term" value="P:phosphoenolpyruvate-dependent sugar phosphotransferase system"/>
    <property type="evidence" value="ECO:0007669"/>
    <property type="project" value="UniProtKB-KW"/>
</dbReference>
<gene>
    <name evidence="9" type="ORF">DXC78_04790</name>
</gene>
<accession>A0A3E3E5V1</accession>
<dbReference type="EMBL" id="QUSK01000008">
    <property type="protein sequence ID" value="RGD76994.1"/>
    <property type="molecule type" value="Genomic_DNA"/>
</dbReference>
<keyword evidence="2" id="KW-0813">Transport</keyword>
<dbReference type="Gene3D" id="3.40.35.10">
    <property type="entry name" value="Phosphotransferase system, sorbose subfamily IIB component"/>
    <property type="match status" value="1"/>
</dbReference>
<proteinExistence type="predicted"/>
<comment type="subcellular location">
    <subcellularLocation>
        <location evidence="1">Cytoplasm</location>
    </subcellularLocation>
</comment>
<dbReference type="AlphaFoldDB" id="A0A3E3E5V1"/>
<evidence type="ECO:0000256" key="4">
    <source>
        <dbReference type="ARBA" id="ARBA00022597"/>
    </source>
</evidence>
<evidence type="ECO:0000256" key="3">
    <source>
        <dbReference type="ARBA" id="ARBA00022490"/>
    </source>
</evidence>